<dbReference type="GO" id="GO:0004803">
    <property type="term" value="F:transposase activity"/>
    <property type="evidence" value="ECO:0007669"/>
    <property type="project" value="InterPro"/>
</dbReference>
<sequence>MNNLIQNYEFILKELANISPNITRFKQIRQPKLSDLELIALNLTAEYMSYNSELQLFRAIKGTYLDNKIERSVYNKRRRKLFDYTENIRQQLSKKISQLSNLFIVDSTPVEICKMSRAKRSSICATAKIKPEFGYCAATKTYYFGYKLHVVCDENAVIHSFDFTPANVHDVNYLKEVKYSLSNCELIGDKGYISADYQLDLFNQSQIKLSVPTRNNQLVKVELSKIKRQKRKRIETLFSQFKGQFAMNINFAKTFAGLATRILSKITALTMIQYLNLFVFNRNINSIKINIC</sequence>
<feature type="domain" description="Transposase IS4-like" evidence="1">
    <location>
        <begin position="101"/>
        <end position="270"/>
    </location>
</feature>
<dbReference type="NCBIfam" id="NF033520">
    <property type="entry name" value="transpos_IS982"/>
    <property type="match status" value="1"/>
</dbReference>
<reference evidence="2" key="1">
    <citation type="submission" date="2019-03" db="EMBL/GenBank/DDBJ databases">
        <title>Single cell metagenomics reveals metabolic interactions within the superorganism composed of flagellate Streblomastix strix and complex community of Bacteroidetes bacteria on its surface.</title>
        <authorList>
            <person name="Treitli S.C."/>
            <person name="Kolisko M."/>
            <person name="Husnik F."/>
            <person name="Keeling P."/>
            <person name="Hampl V."/>
        </authorList>
    </citation>
    <scope>NUCLEOTIDE SEQUENCE</scope>
    <source>
        <strain evidence="2">STM</strain>
    </source>
</reference>
<dbReference type="AlphaFoldDB" id="A0A5J4S8Z4"/>
<gene>
    <name evidence="2" type="ORF">EZS27_009685</name>
</gene>
<name>A0A5J4S8Z4_9ZZZZ</name>
<dbReference type="Pfam" id="PF01609">
    <property type="entry name" value="DDE_Tnp_1"/>
    <property type="match status" value="1"/>
</dbReference>
<accession>A0A5J4S8Z4</accession>
<dbReference type="GO" id="GO:0006313">
    <property type="term" value="P:DNA transposition"/>
    <property type="evidence" value="ECO:0007669"/>
    <property type="project" value="InterPro"/>
</dbReference>
<dbReference type="InterPro" id="IPR002559">
    <property type="entry name" value="Transposase_11"/>
</dbReference>
<dbReference type="GO" id="GO:0003677">
    <property type="term" value="F:DNA binding"/>
    <property type="evidence" value="ECO:0007669"/>
    <property type="project" value="InterPro"/>
</dbReference>
<comment type="caution">
    <text evidence="2">The sequence shown here is derived from an EMBL/GenBank/DDBJ whole genome shotgun (WGS) entry which is preliminary data.</text>
</comment>
<evidence type="ECO:0000259" key="1">
    <source>
        <dbReference type="Pfam" id="PF01609"/>
    </source>
</evidence>
<proteinExistence type="predicted"/>
<dbReference type="EMBL" id="SNRY01000317">
    <property type="protein sequence ID" value="KAA6342577.1"/>
    <property type="molecule type" value="Genomic_DNA"/>
</dbReference>
<protein>
    <recommendedName>
        <fullName evidence="1">Transposase IS4-like domain-containing protein</fullName>
    </recommendedName>
</protein>
<organism evidence="2">
    <name type="scientific">termite gut metagenome</name>
    <dbReference type="NCBI Taxonomy" id="433724"/>
    <lineage>
        <taxon>unclassified sequences</taxon>
        <taxon>metagenomes</taxon>
        <taxon>organismal metagenomes</taxon>
    </lineage>
</organism>
<evidence type="ECO:0000313" key="2">
    <source>
        <dbReference type="EMBL" id="KAA6342577.1"/>
    </source>
</evidence>